<feature type="compositionally biased region" description="Low complexity" evidence="1">
    <location>
        <begin position="19"/>
        <end position="28"/>
    </location>
</feature>
<sequence>MHFLEAGFAVDPEAANEASGSSGSSSGSPKISRGEKIRQALLDCSLLDALGGEVESEKTRKAMLDKAQTSPTPSSSQAVSSPAEQRLASLRKSLAESDDEARSETFRIYTRSGLDDAESLLMAEGMLAPDRDWFIPNRRSDAEGPAVIGLQSSLARVGDYLREKGPFHIGIGSGSGYEVLRLVSALLKSAASSSDDDTQAMQPVLSYPLLFPLLPLTAPAPRMGGWEVLPSLPLPNGRRRALCQSGMHVLVRMGEGVPVLKEEFWQGERKKWQDTGAGESKEEQKVKTWRIGLLPLTSTSSKGQEATSSTSSDEHLLLSPSSTATAAANSATLLTSSTTAYLASTLRKLCFHLEVVPGLEPAEARAVARARAREEAQEEEKRRQQGGSAEGEDGVQIERDSIGPFLRERARQDAMEERQDGKI</sequence>
<accession>A0A316TWZ7</accession>
<dbReference type="GeneID" id="37017363"/>
<feature type="compositionally biased region" description="Basic and acidic residues" evidence="1">
    <location>
        <begin position="371"/>
        <end position="383"/>
    </location>
</feature>
<feature type="compositionally biased region" description="Basic and acidic residues" evidence="1">
    <location>
        <begin position="55"/>
        <end position="64"/>
    </location>
</feature>
<feature type="compositionally biased region" description="Basic and acidic residues" evidence="1">
    <location>
        <begin position="396"/>
        <end position="423"/>
    </location>
</feature>
<feature type="region of interest" description="Disordered" evidence="1">
    <location>
        <begin position="1"/>
        <end position="34"/>
    </location>
</feature>
<feature type="region of interest" description="Disordered" evidence="1">
    <location>
        <begin position="54"/>
        <end position="102"/>
    </location>
</feature>
<feature type="compositionally biased region" description="Polar residues" evidence="1">
    <location>
        <begin position="297"/>
        <end position="311"/>
    </location>
</feature>
<feature type="region of interest" description="Disordered" evidence="1">
    <location>
        <begin position="370"/>
        <end position="423"/>
    </location>
</feature>
<dbReference type="Proteomes" id="UP000245942">
    <property type="component" value="Unassembled WGS sequence"/>
</dbReference>
<gene>
    <name evidence="2" type="ORF">BCV69DRAFT_90954</name>
</gene>
<feature type="region of interest" description="Disordered" evidence="1">
    <location>
        <begin position="297"/>
        <end position="317"/>
    </location>
</feature>
<organism evidence="2 3">
    <name type="scientific">Pseudomicrostroma glucosiphilum</name>
    <dbReference type="NCBI Taxonomy" id="1684307"/>
    <lineage>
        <taxon>Eukaryota</taxon>
        <taxon>Fungi</taxon>
        <taxon>Dikarya</taxon>
        <taxon>Basidiomycota</taxon>
        <taxon>Ustilaginomycotina</taxon>
        <taxon>Exobasidiomycetes</taxon>
        <taxon>Microstromatales</taxon>
        <taxon>Microstromatales incertae sedis</taxon>
        <taxon>Pseudomicrostroma</taxon>
    </lineage>
</organism>
<feature type="compositionally biased region" description="Low complexity" evidence="1">
    <location>
        <begin position="67"/>
        <end position="83"/>
    </location>
</feature>
<protein>
    <submittedName>
        <fullName evidence="2">Uncharacterized protein</fullName>
    </submittedName>
</protein>
<dbReference type="OrthoDB" id="3363554at2759"/>
<dbReference type="EMBL" id="KZ819339">
    <property type="protein sequence ID" value="PWN17996.1"/>
    <property type="molecule type" value="Genomic_DNA"/>
</dbReference>
<dbReference type="STRING" id="1684307.A0A316TWZ7"/>
<evidence type="ECO:0000313" key="3">
    <source>
        <dbReference type="Proteomes" id="UP000245942"/>
    </source>
</evidence>
<evidence type="ECO:0000256" key="1">
    <source>
        <dbReference type="SAM" id="MobiDB-lite"/>
    </source>
</evidence>
<proteinExistence type="predicted"/>
<keyword evidence="3" id="KW-1185">Reference proteome</keyword>
<dbReference type="RefSeq" id="XP_025345156.1">
    <property type="nucleotide sequence ID" value="XM_025495629.1"/>
</dbReference>
<name>A0A316TWZ7_9BASI</name>
<dbReference type="AlphaFoldDB" id="A0A316TWZ7"/>
<reference evidence="2 3" key="1">
    <citation type="journal article" date="2018" name="Mol. Biol. Evol.">
        <title>Broad Genomic Sampling Reveals a Smut Pathogenic Ancestry of the Fungal Clade Ustilaginomycotina.</title>
        <authorList>
            <person name="Kijpornyongpan T."/>
            <person name="Mondo S.J."/>
            <person name="Barry K."/>
            <person name="Sandor L."/>
            <person name="Lee J."/>
            <person name="Lipzen A."/>
            <person name="Pangilinan J."/>
            <person name="LaButti K."/>
            <person name="Hainaut M."/>
            <person name="Henrissat B."/>
            <person name="Grigoriev I.V."/>
            <person name="Spatafora J.W."/>
            <person name="Aime M.C."/>
        </authorList>
    </citation>
    <scope>NUCLEOTIDE SEQUENCE [LARGE SCALE GENOMIC DNA]</scope>
    <source>
        <strain evidence="2 3">MCA 4718</strain>
    </source>
</reference>
<evidence type="ECO:0000313" key="2">
    <source>
        <dbReference type="EMBL" id="PWN17996.1"/>
    </source>
</evidence>